<organism evidence="1 2">
    <name type="scientific">Dorcoceras hygrometricum</name>
    <dbReference type="NCBI Taxonomy" id="472368"/>
    <lineage>
        <taxon>Eukaryota</taxon>
        <taxon>Viridiplantae</taxon>
        <taxon>Streptophyta</taxon>
        <taxon>Embryophyta</taxon>
        <taxon>Tracheophyta</taxon>
        <taxon>Spermatophyta</taxon>
        <taxon>Magnoliopsida</taxon>
        <taxon>eudicotyledons</taxon>
        <taxon>Gunneridae</taxon>
        <taxon>Pentapetalae</taxon>
        <taxon>asterids</taxon>
        <taxon>lamiids</taxon>
        <taxon>Lamiales</taxon>
        <taxon>Gesneriaceae</taxon>
        <taxon>Didymocarpoideae</taxon>
        <taxon>Trichosporeae</taxon>
        <taxon>Loxocarpinae</taxon>
        <taxon>Dorcoceras</taxon>
    </lineage>
</organism>
<gene>
    <name evidence="1" type="ORF">F511_24652</name>
</gene>
<accession>A0A2Z7CKT8</accession>
<reference evidence="1 2" key="1">
    <citation type="journal article" date="2015" name="Proc. Natl. Acad. Sci. U.S.A.">
        <title>The resurrection genome of Boea hygrometrica: A blueprint for survival of dehydration.</title>
        <authorList>
            <person name="Xiao L."/>
            <person name="Yang G."/>
            <person name="Zhang L."/>
            <person name="Yang X."/>
            <person name="Zhao S."/>
            <person name="Ji Z."/>
            <person name="Zhou Q."/>
            <person name="Hu M."/>
            <person name="Wang Y."/>
            <person name="Chen M."/>
            <person name="Xu Y."/>
            <person name="Jin H."/>
            <person name="Xiao X."/>
            <person name="Hu G."/>
            <person name="Bao F."/>
            <person name="Hu Y."/>
            <person name="Wan P."/>
            <person name="Li L."/>
            <person name="Deng X."/>
            <person name="Kuang T."/>
            <person name="Xiang C."/>
            <person name="Zhu J.K."/>
            <person name="Oliver M.J."/>
            <person name="He Y."/>
        </authorList>
    </citation>
    <scope>NUCLEOTIDE SEQUENCE [LARGE SCALE GENOMIC DNA]</scope>
    <source>
        <strain evidence="2">cv. XS01</strain>
    </source>
</reference>
<dbReference type="EMBL" id="KQ995298">
    <property type="protein sequence ID" value="KZV47373.1"/>
    <property type="molecule type" value="Genomic_DNA"/>
</dbReference>
<name>A0A2Z7CKT8_9LAMI</name>
<keyword evidence="2" id="KW-1185">Reference proteome</keyword>
<protein>
    <submittedName>
        <fullName evidence="1">Peroxisome biogenesis protein 2</fullName>
    </submittedName>
</protein>
<evidence type="ECO:0000313" key="1">
    <source>
        <dbReference type="EMBL" id="KZV47373.1"/>
    </source>
</evidence>
<dbReference type="Proteomes" id="UP000250235">
    <property type="component" value="Unassembled WGS sequence"/>
</dbReference>
<sequence length="312" mass="33751">MSLFDLQDVCIAIGSIATLDLPMVVDLIGIYGLKGPYCTLTTTNWFLQALSVIPRGSWGDVARRFTMIRWAILLVQADEGVSFLVVDRIGDIYRNLPRRVDVIVTTVGARHKCQQDRIEETKFWRISHGAAADGGAPSQAQARANACAPAAHGDQNLLLRLADSCALGDRNGRWPCAQIAHSTNLLLLIKRPRCANMAAESLDVDVRTVAWWAADRLLLFAPPSGASCDGDAQRACAISRASRGGVRPCAASQVGDGRRRAAAVRQISGVFVTTEFLQGLVRACPGLPVKFSGRYAISGSVLIDFEILSFWA</sequence>
<evidence type="ECO:0000313" key="2">
    <source>
        <dbReference type="Proteomes" id="UP000250235"/>
    </source>
</evidence>
<dbReference type="AlphaFoldDB" id="A0A2Z7CKT8"/>
<proteinExistence type="predicted"/>